<reference evidence="1" key="1">
    <citation type="journal article" date="2020" name="mSystems">
        <title>Genome- and Community-Level Interaction Insights into Carbon Utilization and Element Cycling Functions of Hydrothermarchaeota in Hydrothermal Sediment.</title>
        <authorList>
            <person name="Zhou Z."/>
            <person name="Liu Y."/>
            <person name="Xu W."/>
            <person name="Pan J."/>
            <person name="Luo Z.H."/>
            <person name="Li M."/>
        </authorList>
    </citation>
    <scope>NUCLEOTIDE SEQUENCE [LARGE SCALE GENOMIC DNA]</scope>
    <source>
        <strain evidence="1">SpSt-902</strain>
    </source>
</reference>
<name>A0A7C3QUP9_9BACT</name>
<dbReference type="AlphaFoldDB" id="A0A7C3QUP9"/>
<proteinExistence type="predicted"/>
<accession>A0A7C3QUP9</accession>
<comment type="caution">
    <text evidence="1">The sequence shown here is derived from an EMBL/GenBank/DDBJ whole genome shotgun (WGS) entry which is preliminary data.</text>
</comment>
<evidence type="ECO:0000313" key="1">
    <source>
        <dbReference type="EMBL" id="HFT94131.1"/>
    </source>
</evidence>
<gene>
    <name evidence="1" type="ORF">ENX03_09430</name>
</gene>
<protein>
    <submittedName>
        <fullName evidence="1">Uncharacterized protein</fullName>
    </submittedName>
</protein>
<sequence>MTSAPDTLSARLSSEGLPEGASHIRFSRGGRLLFWSDNFPVFLRESLPMEAMEAFLGEMTNWIVPPDRSTIEQLRSMLGTEHRGGIGFGVRRQGAYPPGHAGLFYQQVENGWHFLLLGPVEEPLSPDMILGSRFFSGEPGIQGAIEEWLVSMDNQLLENVALDALQEGLPETILSGIDVRPVHSTAASSGSSDEPGSEPVAFPKDLPLARWWGTVDEKTQTGKHYTIHSTIRCGRVLPVVAVSADIRAVGTFGMSEFRKILSRMASRTLDAVRTFSWSPRYRYVEGWREPEGYAIRWTGEILGHLLRESEEISLLPVSATKQDLPKVLRKTRPDEPYFWIPSREQAWIALRGTGVEKARAMVVPSVGARMSLCVGPPVSLETFSRMIADDLTGASGSPSG</sequence>
<dbReference type="EMBL" id="DTMM01000201">
    <property type="protein sequence ID" value="HFT94131.1"/>
    <property type="molecule type" value="Genomic_DNA"/>
</dbReference>
<organism evidence="1">
    <name type="scientific">Leptospirillum ferriphilum</name>
    <dbReference type="NCBI Taxonomy" id="178606"/>
    <lineage>
        <taxon>Bacteria</taxon>
        <taxon>Pseudomonadati</taxon>
        <taxon>Nitrospirota</taxon>
        <taxon>Nitrospiria</taxon>
        <taxon>Nitrospirales</taxon>
        <taxon>Nitrospiraceae</taxon>
        <taxon>Leptospirillum</taxon>
    </lineage>
</organism>